<dbReference type="Proteomes" id="UP001595967">
    <property type="component" value="Unassembled WGS sequence"/>
</dbReference>
<evidence type="ECO:0000256" key="2">
    <source>
        <dbReference type="SAM" id="SignalP"/>
    </source>
</evidence>
<evidence type="ECO:0000313" key="3">
    <source>
        <dbReference type="EMBL" id="MFC4621276.1"/>
    </source>
</evidence>
<keyword evidence="2" id="KW-0732">Signal</keyword>
<dbReference type="Pfam" id="PF13181">
    <property type="entry name" value="TPR_8"/>
    <property type="match status" value="1"/>
</dbReference>
<feature type="signal peptide" evidence="2">
    <location>
        <begin position="1"/>
        <end position="35"/>
    </location>
</feature>
<accession>A0ABV9GVM7</accession>
<dbReference type="EMBL" id="JBHSEW010000002">
    <property type="protein sequence ID" value="MFC4621276.1"/>
    <property type="molecule type" value="Genomic_DNA"/>
</dbReference>
<keyword evidence="1" id="KW-0802">TPR repeat</keyword>
<dbReference type="PROSITE" id="PS50005">
    <property type="entry name" value="TPR"/>
    <property type="match status" value="1"/>
</dbReference>
<protein>
    <submittedName>
        <fullName evidence="3">Tetratricopeptide repeat protein</fullName>
    </submittedName>
</protein>
<organism evidence="3 4">
    <name type="scientific">Comamonas nitrativorans</name>
    <dbReference type="NCBI Taxonomy" id="108437"/>
    <lineage>
        <taxon>Bacteria</taxon>
        <taxon>Pseudomonadati</taxon>
        <taxon>Pseudomonadota</taxon>
        <taxon>Betaproteobacteria</taxon>
        <taxon>Burkholderiales</taxon>
        <taxon>Comamonadaceae</taxon>
        <taxon>Comamonas</taxon>
    </lineage>
</organism>
<dbReference type="RefSeq" id="WP_377724027.1">
    <property type="nucleotide sequence ID" value="NZ_JBHSEW010000002.1"/>
</dbReference>
<feature type="repeat" description="TPR" evidence="1">
    <location>
        <begin position="93"/>
        <end position="126"/>
    </location>
</feature>
<dbReference type="SMART" id="SM00028">
    <property type="entry name" value="TPR"/>
    <property type="match status" value="4"/>
</dbReference>
<dbReference type="Gene3D" id="1.25.40.10">
    <property type="entry name" value="Tetratricopeptide repeat domain"/>
    <property type="match status" value="1"/>
</dbReference>
<dbReference type="InterPro" id="IPR011990">
    <property type="entry name" value="TPR-like_helical_dom_sf"/>
</dbReference>
<evidence type="ECO:0000313" key="4">
    <source>
        <dbReference type="Proteomes" id="UP001595967"/>
    </source>
</evidence>
<dbReference type="SUPFAM" id="SSF48452">
    <property type="entry name" value="TPR-like"/>
    <property type="match status" value="1"/>
</dbReference>
<keyword evidence="4" id="KW-1185">Reference proteome</keyword>
<dbReference type="PANTHER" id="PTHR12558">
    <property type="entry name" value="CELL DIVISION CYCLE 16,23,27"/>
    <property type="match status" value="1"/>
</dbReference>
<feature type="chain" id="PRO_5046791997" evidence="2">
    <location>
        <begin position="36"/>
        <end position="279"/>
    </location>
</feature>
<gene>
    <name evidence="3" type="ORF">ACFO3A_03520</name>
</gene>
<proteinExistence type="predicted"/>
<dbReference type="PANTHER" id="PTHR12558:SF13">
    <property type="entry name" value="CELL DIVISION CYCLE PROTEIN 27 HOMOLOG"/>
    <property type="match status" value="1"/>
</dbReference>
<reference evidence="4" key="1">
    <citation type="journal article" date="2019" name="Int. J. Syst. Evol. Microbiol.">
        <title>The Global Catalogue of Microorganisms (GCM) 10K type strain sequencing project: providing services to taxonomists for standard genome sequencing and annotation.</title>
        <authorList>
            <consortium name="The Broad Institute Genomics Platform"/>
            <consortium name="The Broad Institute Genome Sequencing Center for Infectious Disease"/>
            <person name="Wu L."/>
            <person name="Ma J."/>
        </authorList>
    </citation>
    <scope>NUCLEOTIDE SEQUENCE [LARGE SCALE GENOMIC DNA]</scope>
    <source>
        <strain evidence="4">JCM 11650</strain>
    </source>
</reference>
<name>A0ABV9GVM7_9BURK</name>
<evidence type="ECO:0000256" key="1">
    <source>
        <dbReference type="PROSITE-ProRule" id="PRU00339"/>
    </source>
</evidence>
<sequence>MHTPIRISPPALAMVRRWHRALGAGVLLAALAGCAATGAVSNPGQEPGSASEDEAHRLAHTRLQLGAMHFSEGRNEIALGEVARALQAYPGYVDAYNLQGWIYLAERDYLKADASFDRALGLRPGDPDIRYNQGWSQCQQKKFDMAQLHFDAALAATRFADQGRARTLLAKAVCLREADSRADTLTLLAQAYELDPGNPTIELNYAQALFDRGEARKARFYAQRLNNSDRASAASLWLGMKIERQQGDAIAVRQLADQLIQRFPTSKEREKFDRGAFDE</sequence>
<dbReference type="Pfam" id="PF14559">
    <property type="entry name" value="TPR_19"/>
    <property type="match status" value="1"/>
</dbReference>
<dbReference type="PROSITE" id="PS51257">
    <property type="entry name" value="PROKAR_LIPOPROTEIN"/>
    <property type="match status" value="1"/>
</dbReference>
<comment type="caution">
    <text evidence="3">The sequence shown here is derived from an EMBL/GenBank/DDBJ whole genome shotgun (WGS) entry which is preliminary data.</text>
</comment>
<dbReference type="InterPro" id="IPR019734">
    <property type="entry name" value="TPR_rpt"/>
</dbReference>